<evidence type="ECO:0000313" key="3">
    <source>
        <dbReference type="EMBL" id="KAJ8039928.1"/>
    </source>
</evidence>
<dbReference type="Proteomes" id="UP001152320">
    <property type="component" value="Chromosome 6"/>
</dbReference>
<dbReference type="SMART" id="SM00034">
    <property type="entry name" value="CLECT"/>
    <property type="match status" value="1"/>
</dbReference>
<dbReference type="PROSITE" id="PS00615">
    <property type="entry name" value="C_TYPE_LECTIN_1"/>
    <property type="match status" value="1"/>
</dbReference>
<gene>
    <name evidence="3" type="ORF">HOLleu_14087</name>
</gene>
<evidence type="ECO:0000256" key="1">
    <source>
        <dbReference type="ARBA" id="ARBA00023157"/>
    </source>
</evidence>
<dbReference type="InterPro" id="IPR018378">
    <property type="entry name" value="C-type_lectin_CS"/>
</dbReference>
<dbReference type="Gene3D" id="3.10.100.10">
    <property type="entry name" value="Mannose-Binding Protein A, subunit A"/>
    <property type="match status" value="1"/>
</dbReference>
<dbReference type="PANTHER" id="PTHR22803">
    <property type="entry name" value="MANNOSE, PHOSPHOLIPASE, LECTIN RECEPTOR RELATED"/>
    <property type="match status" value="1"/>
</dbReference>
<evidence type="ECO:0000259" key="2">
    <source>
        <dbReference type="PROSITE" id="PS50041"/>
    </source>
</evidence>
<sequence>MEQWHYWNKSFYTFVHTKSTWEDAAISCSSMREGAHLVFIESEVENKEVSRLAKVASEGQEELWWIGLTDKETEGVWKWYNITAIYTPWMEYQPDDWNGEDCGLLKEWQDDRALWNDESCSFKVQFICEKDMEA</sequence>
<keyword evidence="1" id="KW-1015">Disulfide bond</keyword>
<organism evidence="3 4">
    <name type="scientific">Holothuria leucospilota</name>
    <name type="common">Black long sea cucumber</name>
    <name type="synonym">Mertensiothuria leucospilota</name>
    <dbReference type="NCBI Taxonomy" id="206669"/>
    <lineage>
        <taxon>Eukaryota</taxon>
        <taxon>Metazoa</taxon>
        <taxon>Echinodermata</taxon>
        <taxon>Eleutherozoa</taxon>
        <taxon>Echinozoa</taxon>
        <taxon>Holothuroidea</taxon>
        <taxon>Aspidochirotacea</taxon>
        <taxon>Aspidochirotida</taxon>
        <taxon>Holothuriidae</taxon>
        <taxon>Holothuria</taxon>
    </lineage>
</organism>
<keyword evidence="4" id="KW-1185">Reference proteome</keyword>
<accession>A0A9Q1HC19</accession>
<protein>
    <submittedName>
        <fullName evidence="3">Collectin-12</fullName>
    </submittedName>
</protein>
<dbReference type="Pfam" id="PF00059">
    <property type="entry name" value="Lectin_C"/>
    <property type="match status" value="1"/>
</dbReference>
<dbReference type="OrthoDB" id="8950604at2759"/>
<dbReference type="EMBL" id="JAIZAY010000006">
    <property type="protein sequence ID" value="KAJ8039928.1"/>
    <property type="molecule type" value="Genomic_DNA"/>
</dbReference>
<dbReference type="InterPro" id="IPR001304">
    <property type="entry name" value="C-type_lectin-like"/>
</dbReference>
<dbReference type="InterPro" id="IPR016186">
    <property type="entry name" value="C-type_lectin-like/link_sf"/>
</dbReference>
<dbReference type="AlphaFoldDB" id="A0A9Q1HC19"/>
<comment type="caution">
    <text evidence="3">The sequence shown here is derived from an EMBL/GenBank/DDBJ whole genome shotgun (WGS) entry which is preliminary data.</text>
</comment>
<dbReference type="InterPro" id="IPR016187">
    <property type="entry name" value="CTDL_fold"/>
</dbReference>
<reference evidence="3" key="1">
    <citation type="submission" date="2021-10" db="EMBL/GenBank/DDBJ databases">
        <title>Tropical sea cucumber genome reveals ecological adaptation and Cuvierian tubules defense mechanism.</title>
        <authorList>
            <person name="Chen T."/>
        </authorList>
    </citation>
    <scope>NUCLEOTIDE SEQUENCE</scope>
    <source>
        <strain evidence="3">Nanhai2018</strain>
        <tissue evidence="3">Muscle</tissue>
    </source>
</reference>
<dbReference type="SUPFAM" id="SSF56436">
    <property type="entry name" value="C-type lectin-like"/>
    <property type="match status" value="1"/>
</dbReference>
<proteinExistence type="predicted"/>
<dbReference type="PROSITE" id="PS50041">
    <property type="entry name" value="C_TYPE_LECTIN_2"/>
    <property type="match status" value="1"/>
</dbReference>
<evidence type="ECO:0000313" key="4">
    <source>
        <dbReference type="Proteomes" id="UP001152320"/>
    </source>
</evidence>
<feature type="domain" description="C-type lectin" evidence="2">
    <location>
        <begin position="7"/>
        <end position="129"/>
    </location>
</feature>
<name>A0A9Q1HC19_HOLLE</name>
<dbReference type="InterPro" id="IPR050111">
    <property type="entry name" value="C-type_lectin/snaclec_domain"/>
</dbReference>